<name>H6LDH1_ACEWD</name>
<protein>
    <recommendedName>
        <fullName evidence="1">HD-GYP domain-containing protein</fullName>
    </recommendedName>
</protein>
<evidence type="ECO:0000313" key="2">
    <source>
        <dbReference type="EMBL" id="AFA47943.1"/>
    </source>
</evidence>
<dbReference type="CDD" id="cd00077">
    <property type="entry name" value="HDc"/>
    <property type="match status" value="1"/>
</dbReference>
<dbReference type="AlphaFoldDB" id="H6LDH1"/>
<dbReference type="InterPro" id="IPR037522">
    <property type="entry name" value="HD_GYP_dom"/>
</dbReference>
<dbReference type="PROSITE" id="PS51832">
    <property type="entry name" value="HD_GYP"/>
    <property type="match status" value="1"/>
</dbReference>
<dbReference type="SMART" id="SM00471">
    <property type="entry name" value="HDc"/>
    <property type="match status" value="1"/>
</dbReference>
<accession>H6LDH1</accession>
<dbReference type="RefSeq" id="WP_014355546.1">
    <property type="nucleotide sequence ID" value="NC_016894.1"/>
</dbReference>
<proteinExistence type="predicted"/>
<evidence type="ECO:0000259" key="1">
    <source>
        <dbReference type="PROSITE" id="PS51832"/>
    </source>
</evidence>
<dbReference type="InterPro" id="IPR003607">
    <property type="entry name" value="HD/PDEase_dom"/>
</dbReference>
<dbReference type="Gene3D" id="1.10.3210.10">
    <property type="entry name" value="Hypothetical protein af1432"/>
    <property type="match status" value="1"/>
</dbReference>
<organism evidence="2 3">
    <name type="scientific">Acetobacterium woodii (strain ATCC 29683 / DSM 1030 / JCM 2381 / KCTC 1655 / WB1)</name>
    <dbReference type="NCBI Taxonomy" id="931626"/>
    <lineage>
        <taxon>Bacteria</taxon>
        <taxon>Bacillati</taxon>
        <taxon>Bacillota</taxon>
        <taxon>Clostridia</taxon>
        <taxon>Eubacteriales</taxon>
        <taxon>Eubacteriaceae</taxon>
        <taxon>Acetobacterium</taxon>
    </lineage>
</organism>
<dbReference type="EMBL" id="CP002987">
    <property type="protein sequence ID" value="AFA47943.1"/>
    <property type="molecule type" value="Genomic_DNA"/>
</dbReference>
<keyword evidence="3" id="KW-1185">Reference proteome</keyword>
<dbReference type="Proteomes" id="UP000007177">
    <property type="component" value="Chromosome"/>
</dbReference>
<dbReference type="PANTHER" id="PTHR43155">
    <property type="entry name" value="CYCLIC DI-GMP PHOSPHODIESTERASE PA4108-RELATED"/>
    <property type="match status" value="1"/>
</dbReference>
<dbReference type="HOGENOM" id="CLU_000445_92_3_9"/>
<reference evidence="2 3" key="2">
    <citation type="journal article" date="2012" name="PLoS ONE">
        <title>An ancient pathway combining carbon dioxide fixation with the generation and utilization of a sodium ion gradient for ATP synthesis.</title>
        <authorList>
            <person name="Poehlein A."/>
            <person name="Schmidt S."/>
            <person name="Kaster A.K."/>
            <person name="Goenrich M."/>
            <person name="Vollmers J."/>
            <person name="Thurmer A."/>
            <person name="Bertsch J."/>
            <person name="Schuchmann K."/>
            <person name="Voigt B."/>
            <person name="Hecker M."/>
            <person name="Daniel R."/>
            <person name="Thauer R.K."/>
            <person name="Gottschalk G."/>
            <person name="Muller V."/>
        </authorList>
    </citation>
    <scope>NUCLEOTIDE SEQUENCE [LARGE SCALE GENOMIC DNA]</scope>
    <source>
        <strain evidence="3">ATCC 29683 / DSM 1030 / JCM 2381 / KCTC 1655 / WB1</strain>
    </source>
</reference>
<sequence>MNYGRLIDFNDSSDDFIEQIRMLSDALLRKDWKKAMLILDNVVPYCLDNNYMRFKTSLIKEINPQIYREFKHAKRVSLYARQLAKALTLSRLDVYAIEQSGFLHDLGKLIIDHRILYKDDQLNPWEWKIIQNHPRFGCELLSWSAHFKYLMPIVEQHHERFDGSGYPKGLKGEEILYASRIIAVVDAYDAMTCNRSYQRRLESGAAIAEIKRCAGSQFDPEIAFIFIESVLTDYNCSMFKKHQVITKEHIVERIK</sequence>
<dbReference type="PANTHER" id="PTHR43155:SF2">
    <property type="entry name" value="CYCLIC DI-GMP PHOSPHODIESTERASE PA4108"/>
    <property type="match status" value="1"/>
</dbReference>
<dbReference type="SUPFAM" id="SSF109604">
    <property type="entry name" value="HD-domain/PDEase-like"/>
    <property type="match status" value="1"/>
</dbReference>
<dbReference type="eggNOG" id="COG3437">
    <property type="taxonomic scope" value="Bacteria"/>
</dbReference>
<dbReference type="KEGG" id="awo:Awo_c11590"/>
<reference evidence="3" key="1">
    <citation type="submission" date="2011-07" db="EMBL/GenBank/DDBJ databases">
        <title>Complete genome sequence of Acetobacterium woodii.</title>
        <authorList>
            <person name="Poehlein A."/>
            <person name="Schmidt S."/>
            <person name="Kaster A.-K."/>
            <person name="Goenrich M."/>
            <person name="Vollmers J."/>
            <person name="Thuermer A."/>
            <person name="Gottschalk G."/>
            <person name="Thauer R.K."/>
            <person name="Daniel R."/>
            <person name="Mueller V."/>
        </authorList>
    </citation>
    <scope>NUCLEOTIDE SEQUENCE [LARGE SCALE GENOMIC DNA]</scope>
    <source>
        <strain evidence="3">ATCC 29683 / DSM 1030 / JCM 2381 / KCTC 1655 / WB1</strain>
    </source>
</reference>
<dbReference type="STRING" id="931626.Awo_c11590"/>
<gene>
    <name evidence="2" type="ordered locus">Awo_c11590</name>
</gene>
<feature type="domain" description="HD-GYP" evidence="1">
    <location>
        <begin position="47"/>
        <end position="242"/>
    </location>
</feature>
<dbReference type="Pfam" id="PF13487">
    <property type="entry name" value="HD_5"/>
    <property type="match status" value="1"/>
</dbReference>
<evidence type="ECO:0000313" key="3">
    <source>
        <dbReference type="Proteomes" id="UP000007177"/>
    </source>
</evidence>